<dbReference type="AlphaFoldDB" id="A0A9Q0FHM3"/>
<dbReference type="PANTHER" id="PTHR37739">
    <property type="entry name" value="KINESIN-LIKE PROTEIN KIN-12D"/>
    <property type="match status" value="1"/>
</dbReference>
<dbReference type="PANTHER" id="PTHR37739:SF18">
    <property type="entry name" value="KINESIN-LIKE PROTEIN KIN-12C"/>
    <property type="match status" value="1"/>
</dbReference>
<dbReference type="OrthoDB" id="1737194at2759"/>
<evidence type="ECO:0000256" key="3">
    <source>
        <dbReference type="ARBA" id="ARBA00022840"/>
    </source>
</evidence>
<keyword evidence="2" id="KW-0547">Nucleotide-binding</keyword>
<reference evidence="7" key="1">
    <citation type="submission" date="2022-02" db="EMBL/GenBank/DDBJ databases">
        <authorList>
            <person name="Henning P.M."/>
            <person name="McCubbin A.G."/>
            <person name="Shore J.S."/>
        </authorList>
    </citation>
    <scope>NUCLEOTIDE SEQUENCE</scope>
    <source>
        <strain evidence="7">F60SS</strain>
        <tissue evidence="7">Leaves</tissue>
    </source>
</reference>
<evidence type="ECO:0000256" key="1">
    <source>
        <dbReference type="ARBA" id="ARBA00022701"/>
    </source>
</evidence>
<dbReference type="Proteomes" id="UP001141552">
    <property type="component" value="Unassembled WGS sequence"/>
</dbReference>
<reference evidence="7" key="2">
    <citation type="journal article" date="2023" name="Plants (Basel)">
        <title>Annotation of the Turnera subulata (Passifloraceae) Draft Genome Reveals the S-Locus Evolved after the Divergence of Turneroideae from Passifloroideae in a Stepwise Manner.</title>
        <authorList>
            <person name="Henning P.M."/>
            <person name="Roalson E.H."/>
            <person name="Mir W."/>
            <person name="McCubbin A.G."/>
            <person name="Shore J.S."/>
        </authorList>
    </citation>
    <scope>NUCLEOTIDE SEQUENCE</scope>
    <source>
        <strain evidence="7">F60SS</strain>
    </source>
</reference>
<keyword evidence="1" id="KW-0493">Microtubule</keyword>
<dbReference type="InterPro" id="IPR044986">
    <property type="entry name" value="KIF15/KIN-12"/>
</dbReference>
<name>A0A9Q0FHM3_9ROSI</name>
<evidence type="ECO:0000256" key="2">
    <source>
        <dbReference type="ARBA" id="ARBA00022741"/>
    </source>
</evidence>
<keyword evidence="4 6" id="KW-0175">Coiled coil</keyword>
<dbReference type="GO" id="GO:0005524">
    <property type="term" value="F:ATP binding"/>
    <property type="evidence" value="ECO:0007669"/>
    <property type="project" value="UniProtKB-KW"/>
</dbReference>
<feature type="coiled-coil region" evidence="6">
    <location>
        <begin position="45"/>
        <end position="121"/>
    </location>
</feature>
<evidence type="ECO:0000256" key="6">
    <source>
        <dbReference type="SAM" id="Coils"/>
    </source>
</evidence>
<comment type="caution">
    <text evidence="7">The sequence shown here is derived from an EMBL/GenBank/DDBJ whole genome shotgun (WGS) entry which is preliminary data.</text>
</comment>
<protein>
    <submittedName>
        <fullName evidence="7">Uncharacterized protein</fullName>
    </submittedName>
</protein>
<dbReference type="EMBL" id="JAKUCV010005509">
    <property type="protein sequence ID" value="KAJ4830904.1"/>
    <property type="molecule type" value="Genomic_DNA"/>
</dbReference>
<gene>
    <name evidence="7" type="ORF">Tsubulata_044842</name>
</gene>
<evidence type="ECO:0000256" key="5">
    <source>
        <dbReference type="ARBA" id="ARBA00023175"/>
    </source>
</evidence>
<keyword evidence="3" id="KW-0067">ATP-binding</keyword>
<proteinExistence type="predicted"/>
<keyword evidence="8" id="KW-1185">Reference proteome</keyword>
<evidence type="ECO:0000313" key="8">
    <source>
        <dbReference type="Proteomes" id="UP001141552"/>
    </source>
</evidence>
<accession>A0A9Q0FHM3</accession>
<evidence type="ECO:0000256" key="4">
    <source>
        <dbReference type="ARBA" id="ARBA00023054"/>
    </source>
</evidence>
<keyword evidence="5" id="KW-0505">Motor protein</keyword>
<sequence length="201" mass="22824">MLDQVCMLNARLAAAESMTHDVIRDLLGVKLDMTNYANLIDQHQVQKLVEEAQQKTEEFHAKEQEIFTLRKQIDDLTEELERCKSETNQKAADILVAQMNLERLQERGQLLAAQNEMLKVDKSSLLKRVSELDEIVKTLLGPQSTHRQIQRTSNTKASVFLTLLKVSLTFHLQEGLAEAPTYHSFVLPVSVRGGPYVLQVN</sequence>
<organism evidence="7 8">
    <name type="scientific">Turnera subulata</name>
    <dbReference type="NCBI Taxonomy" id="218843"/>
    <lineage>
        <taxon>Eukaryota</taxon>
        <taxon>Viridiplantae</taxon>
        <taxon>Streptophyta</taxon>
        <taxon>Embryophyta</taxon>
        <taxon>Tracheophyta</taxon>
        <taxon>Spermatophyta</taxon>
        <taxon>Magnoliopsida</taxon>
        <taxon>eudicotyledons</taxon>
        <taxon>Gunneridae</taxon>
        <taxon>Pentapetalae</taxon>
        <taxon>rosids</taxon>
        <taxon>fabids</taxon>
        <taxon>Malpighiales</taxon>
        <taxon>Passifloraceae</taxon>
        <taxon>Turnera</taxon>
    </lineage>
</organism>
<dbReference type="GO" id="GO:0005874">
    <property type="term" value="C:microtubule"/>
    <property type="evidence" value="ECO:0007669"/>
    <property type="project" value="UniProtKB-KW"/>
</dbReference>
<evidence type="ECO:0000313" key="7">
    <source>
        <dbReference type="EMBL" id="KAJ4830904.1"/>
    </source>
</evidence>